<evidence type="ECO:0000256" key="3">
    <source>
        <dbReference type="ARBA" id="ARBA00022840"/>
    </source>
</evidence>
<dbReference type="SUPFAM" id="SSF50331">
    <property type="entry name" value="MOP-like"/>
    <property type="match status" value="1"/>
</dbReference>
<keyword evidence="2" id="KW-0547">Nucleotide-binding</keyword>
<sequence>MSSLEINNLHLWYGAFHALRGVDLSIGEGDFLALVGPSGCGKTSLLRSIAGFVHPRKGSIKIGGQDVLRLKPRERNLGMVFQHFALFPHMTAAENVAFGMKCRAVPGSEINDRVKRALDMVGLGQFADRKPRQLSGGQQQRVALARALVIEPNILLLDEPLGALDKKLRIQMQTELQLLQKRLGVTAVFVTHDQEEAMAMADRIAIMRDGELEQLGTPKEIFTAPRTPWAAEFIGSGNVLKGRVLAGENGKTAIDLGAGCDFSLGQPPGTGADEDVTVFVQAEDIRLEPTAGTEGLEVISHRYLGLYVEVMANYRDGVIKALLSPGEAEGVAVGARVIARADAARCKVMEAR</sequence>
<dbReference type="PANTHER" id="PTHR42781:SF4">
    <property type="entry name" value="SPERMIDINE_PUTRESCINE IMPORT ATP-BINDING PROTEIN POTA"/>
    <property type="match status" value="1"/>
</dbReference>
<dbReference type="GO" id="GO:0016887">
    <property type="term" value="F:ATP hydrolysis activity"/>
    <property type="evidence" value="ECO:0007669"/>
    <property type="project" value="InterPro"/>
</dbReference>
<dbReference type="RefSeq" id="WP_183416937.1">
    <property type="nucleotide sequence ID" value="NZ_JACHXA010000006.1"/>
</dbReference>
<evidence type="ECO:0000256" key="1">
    <source>
        <dbReference type="ARBA" id="ARBA00022448"/>
    </source>
</evidence>
<evidence type="ECO:0000313" key="6">
    <source>
        <dbReference type="Proteomes" id="UP000581135"/>
    </source>
</evidence>
<organism evidence="5 6">
    <name type="scientific">Limibacillus halophilus</name>
    <dbReference type="NCBI Taxonomy" id="1579333"/>
    <lineage>
        <taxon>Bacteria</taxon>
        <taxon>Pseudomonadati</taxon>
        <taxon>Pseudomonadota</taxon>
        <taxon>Alphaproteobacteria</taxon>
        <taxon>Rhodospirillales</taxon>
        <taxon>Rhodovibrionaceae</taxon>
        <taxon>Limibacillus</taxon>
    </lineage>
</organism>
<evidence type="ECO:0000259" key="4">
    <source>
        <dbReference type="PROSITE" id="PS50893"/>
    </source>
</evidence>
<feature type="domain" description="ABC transporter" evidence="4">
    <location>
        <begin position="4"/>
        <end position="234"/>
    </location>
</feature>
<dbReference type="InterPro" id="IPR050093">
    <property type="entry name" value="ABC_SmlMolc_Importer"/>
</dbReference>
<dbReference type="GO" id="GO:0005524">
    <property type="term" value="F:ATP binding"/>
    <property type="evidence" value="ECO:0007669"/>
    <property type="project" value="UniProtKB-KW"/>
</dbReference>
<dbReference type="Proteomes" id="UP000581135">
    <property type="component" value="Unassembled WGS sequence"/>
</dbReference>
<accession>A0A839SX65</accession>
<dbReference type="InterPro" id="IPR017871">
    <property type="entry name" value="ABC_transporter-like_CS"/>
</dbReference>
<dbReference type="PROSITE" id="PS50893">
    <property type="entry name" value="ABC_TRANSPORTER_2"/>
    <property type="match status" value="1"/>
</dbReference>
<dbReference type="SUPFAM" id="SSF52540">
    <property type="entry name" value="P-loop containing nucleoside triphosphate hydrolases"/>
    <property type="match status" value="1"/>
</dbReference>
<protein>
    <submittedName>
        <fullName evidence="5">ABC-type Fe3+/spermidine/putrescine transport system ATPase subunit</fullName>
    </submittedName>
</protein>
<dbReference type="GO" id="GO:0005886">
    <property type="term" value="C:plasma membrane"/>
    <property type="evidence" value="ECO:0007669"/>
    <property type="project" value="UniProtKB-ARBA"/>
</dbReference>
<evidence type="ECO:0000256" key="2">
    <source>
        <dbReference type="ARBA" id="ARBA00022741"/>
    </source>
</evidence>
<dbReference type="Gene3D" id="3.40.50.300">
    <property type="entry name" value="P-loop containing nucleotide triphosphate hydrolases"/>
    <property type="match status" value="1"/>
</dbReference>
<evidence type="ECO:0000313" key="5">
    <source>
        <dbReference type="EMBL" id="MBB3066126.1"/>
    </source>
</evidence>
<dbReference type="FunFam" id="3.40.50.300:FF:000133">
    <property type="entry name" value="Spermidine/putrescine import ATP-binding protein PotA"/>
    <property type="match status" value="1"/>
</dbReference>
<comment type="caution">
    <text evidence="5">The sequence shown here is derived from an EMBL/GenBank/DDBJ whole genome shotgun (WGS) entry which is preliminary data.</text>
</comment>
<dbReference type="Pfam" id="PF00005">
    <property type="entry name" value="ABC_tran"/>
    <property type="match status" value="1"/>
</dbReference>
<dbReference type="GO" id="GO:0032991">
    <property type="term" value="C:protein-containing complex"/>
    <property type="evidence" value="ECO:0007669"/>
    <property type="project" value="UniProtKB-ARBA"/>
</dbReference>
<keyword evidence="3" id="KW-0067">ATP-binding</keyword>
<keyword evidence="6" id="KW-1185">Reference proteome</keyword>
<dbReference type="PROSITE" id="PS00211">
    <property type="entry name" value="ABC_TRANSPORTER_1"/>
    <property type="match status" value="1"/>
</dbReference>
<dbReference type="AlphaFoldDB" id="A0A839SX65"/>
<dbReference type="SMART" id="SM00382">
    <property type="entry name" value="AAA"/>
    <property type="match status" value="1"/>
</dbReference>
<dbReference type="InterPro" id="IPR003439">
    <property type="entry name" value="ABC_transporter-like_ATP-bd"/>
</dbReference>
<dbReference type="InterPro" id="IPR008995">
    <property type="entry name" value="Mo/tungstate-bd_C_term_dom"/>
</dbReference>
<dbReference type="EMBL" id="JACHXA010000006">
    <property type="protein sequence ID" value="MBB3066126.1"/>
    <property type="molecule type" value="Genomic_DNA"/>
</dbReference>
<gene>
    <name evidence="5" type="ORF">FHR98_002429</name>
</gene>
<dbReference type="InterPro" id="IPR027417">
    <property type="entry name" value="P-loop_NTPase"/>
</dbReference>
<name>A0A839SX65_9PROT</name>
<dbReference type="PANTHER" id="PTHR42781">
    <property type="entry name" value="SPERMIDINE/PUTRESCINE IMPORT ATP-BINDING PROTEIN POTA"/>
    <property type="match status" value="1"/>
</dbReference>
<proteinExistence type="predicted"/>
<reference evidence="5 6" key="1">
    <citation type="submission" date="2020-08" db="EMBL/GenBank/DDBJ databases">
        <title>Genomic Encyclopedia of Type Strains, Phase III (KMG-III): the genomes of soil and plant-associated and newly described type strains.</title>
        <authorList>
            <person name="Whitman W."/>
        </authorList>
    </citation>
    <scope>NUCLEOTIDE SEQUENCE [LARGE SCALE GENOMIC DNA]</scope>
    <source>
        <strain evidence="5 6">CECT 8803</strain>
    </source>
</reference>
<dbReference type="InterPro" id="IPR003593">
    <property type="entry name" value="AAA+_ATPase"/>
</dbReference>
<dbReference type="GO" id="GO:0015847">
    <property type="term" value="P:putrescine transport"/>
    <property type="evidence" value="ECO:0007669"/>
    <property type="project" value="UniProtKB-ARBA"/>
</dbReference>
<keyword evidence="1" id="KW-0813">Transport</keyword>